<organism evidence="2 3">
    <name type="scientific">Polarella glacialis</name>
    <name type="common">Dinoflagellate</name>
    <dbReference type="NCBI Taxonomy" id="89957"/>
    <lineage>
        <taxon>Eukaryota</taxon>
        <taxon>Sar</taxon>
        <taxon>Alveolata</taxon>
        <taxon>Dinophyceae</taxon>
        <taxon>Suessiales</taxon>
        <taxon>Suessiaceae</taxon>
        <taxon>Polarella</taxon>
    </lineage>
</organism>
<evidence type="ECO:0000313" key="3">
    <source>
        <dbReference type="Proteomes" id="UP000626109"/>
    </source>
</evidence>
<dbReference type="AlphaFoldDB" id="A0A813GH96"/>
<proteinExistence type="predicted"/>
<comment type="caution">
    <text evidence="2">The sequence shown here is derived from an EMBL/GenBank/DDBJ whole genome shotgun (WGS) entry which is preliminary data.</text>
</comment>
<dbReference type="EMBL" id="CAJNNW010000179">
    <property type="protein sequence ID" value="CAE8624482.1"/>
    <property type="molecule type" value="Genomic_DNA"/>
</dbReference>
<name>A0A813GH96_POLGL</name>
<feature type="region of interest" description="Disordered" evidence="1">
    <location>
        <begin position="83"/>
        <end position="130"/>
    </location>
</feature>
<evidence type="ECO:0000256" key="1">
    <source>
        <dbReference type="SAM" id="MobiDB-lite"/>
    </source>
</evidence>
<accession>A0A813GH96</accession>
<evidence type="ECO:0000313" key="2">
    <source>
        <dbReference type="EMBL" id="CAE8624482.1"/>
    </source>
</evidence>
<feature type="compositionally biased region" description="Low complexity" evidence="1">
    <location>
        <begin position="113"/>
        <end position="130"/>
    </location>
</feature>
<reference evidence="2" key="1">
    <citation type="submission" date="2021-02" db="EMBL/GenBank/DDBJ databases">
        <authorList>
            <person name="Dougan E. K."/>
            <person name="Rhodes N."/>
            <person name="Thang M."/>
            <person name="Chan C."/>
        </authorList>
    </citation>
    <scope>NUCLEOTIDE SEQUENCE</scope>
</reference>
<feature type="non-terminal residue" evidence="2">
    <location>
        <position position="1"/>
    </location>
</feature>
<protein>
    <submittedName>
        <fullName evidence="2">Uncharacterized protein</fullName>
    </submittedName>
</protein>
<gene>
    <name evidence="2" type="ORF">PGLA2088_LOCUS338</name>
</gene>
<sequence length="624" mass="67054">LFAWCSAFSPTPGTKVFGAPVADTPAQAHPSEHRNGEWTVAAATVRPTTRRCAQGLPDARILQLHGLTLGVTRARITRLRSTARHQVGSARAGSGFGAPSRTTPMTDRLASQPAVPAEAASSRPRSPSEVGRLSRLFEMTVLRAAVALLGASVAVEGFGDLCRHGDAQEGGCLVDGSGCEGGRVKFDSLSLEVQKWDGKGGSQTKIGSMPAYAIVGQQETWQMYLHGPMMRESERTSPGQIPPVYVSGTWVNKIYRFDNFSMPGPGEPLYATQKMVGHALAPSTTWPVEDESGKLKGLLVAEGQPWWVNNVPPAEIYKGGVEFLPADKDAKCSQIFPQGGLHEFFGQVVNTVDCHKGTNVCFFTVWKFYDDQWPFWTNASALVAPDCLYYCIADTVDDRPVCRRTGVVKDEHGEPVCHKDGRGAVHGMTIGLTDPKDPNQFDIFLVFTGGATFTGGDSSMQKVRVKVTELSVAGSKVKDMEVVKSTAFATDLFVTLPPKGMDAGGDHAWVDETGKFMWISTFRLAAAGVHMVSYEDGSLIYSVSGIDRFVKGQYAYSAGLQGVGTLGKPGSFLAVATSACHDVQACAPIPWVWPIPEENWAAGVFFIIDLSTLPGAEKVATIVV</sequence>
<dbReference type="Proteomes" id="UP000626109">
    <property type="component" value="Unassembled WGS sequence"/>
</dbReference>